<dbReference type="AlphaFoldDB" id="A0AAX6M9E5"/>
<dbReference type="Proteomes" id="UP001369815">
    <property type="component" value="Unassembled WGS sequence"/>
</dbReference>
<evidence type="ECO:0000313" key="3">
    <source>
        <dbReference type="Proteomes" id="UP001369815"/>
    </source>
</evidence>
<keyword evidence="3" id="KW-1185">Reference proteome</keyword>
<reference evidence="2 3" key="1">
    <citation type="journal article" date="2024" name="Front Chem Biol">
        <title>Unveiling the potential of Daldinia eschscholtzii MFLUCC 19-0629 through bioactivity and bioinformatics studies for enhanced sustainable agriculture production.</title>
        <authorList>
            <person name="Brooks S."/>
            <person name="Weaver J.A."/>
            <person name="Klomchit A."/>
            <person name="Alharthi S.A."/>
            <person name="Onlamun T."/>
            <person name="Nurani R."/>
            <person name="Vong T.K."/>
            <person name="Alberti F."/>
            <person name="Greco C."/>
        </authorList>
    </citation>
    <scope>NUCLEOTIDE SEQUENCE [LARGE SCALE GENOMIC DNA]</scope>
    <source>
        <strain evidence="2">MFLUCC 19-0629</strain>
    </source>
</reference>
<dbReference type="EMBL" id="JBANMG010000009">
    <property type="protein sequence ID" value="KAK6949308.1"/>
    <property type="molecule type" value="Genomic_DNA"/>
</dbReference>
<accession>A0AAX6M9E5</accession>
<organism evidence="2 3">
    <name type="scientific">Daldinia eschscholtzii</name>
    <dbReference type="NCBI Taxonomy" id="292717"/>
    <lineage>
        <taxon>Eukaryota</taxon>
        <taxon>Fungi</taxon>
        <taxon>Dikarya</taxon>
        <taxon>Ascomycota</taxon>
        <taxon>Pezizomycotina</taxon>
        <taxon>Sordariomycetes</taxon>
        <taxon>Xylariomycetidae</taxon>
        <taxon>Xylariales</taxon>
        <taxon>Hypoxylaceae</taxon>
        <taxon>Daldinia</taxon>
    </lineage>
</organism>
<proteinExistence type="predicted"/>
<dbReference type="InterPro" id="IPR001810">
    <property type="entry name" value="F-box_dom"/>
</dbReference>
<name>A0AAX6M9E5_9PEZI</name>
<feature type="domain" description="F-box" evidence="1">
    <location>
        <begin position="7"/>
        <end position="56"/>
    </location>
</feature>
<sequence length="393" mass="45652">MSTKDMRAGLDKMPTELLIPIFSHLPDVRSMNDFGLVSKKYQNILKENESEIARRFATRTLRDNDPGVMRLAFTTCKARSYDYFYYGNVEDPFDGGLDFLDTYVERGDWPSQFYQIRALTWLPALSNDVEAVLGWVLKNIAPLPAGLEGEGFTPTEITRQRRLLYMIDFMAKFLIKSHVPRKNDSGFRVLFHALWSSFSPVEIYLAFELMTRLMHYLQPRPYLLVSSEGQRMVRSIFELSGYKEQMKAFVSMTRKKLPSVEDWVPLINDPNAFIKDTIPSDPEDDDSLMDYYYYDPRQYESLMKKYLHSHGTNYWFFLIGDKDRCELVKKRGPVWTWEAGTNPALALLGDPIIVWRQDPARFGCPGIIGTKVPYYQLCQESQESQETGNRQDS</sequence>
<evidence type="ECO:0000259" key="1">
    <source>
        <dbReference type="PROSITE" id="PS50181"/>
    </source>
</evidence>
<dbReference type="PROSITE" id="PS50181">
    <property type="entry name" value="FBOX"/>
    <property type="match status" value="1"/>
</dbReference>
<comment type="caution">
    <text evidence="2">The sequence shown here is derived from an EMBL/GenBank/DDBJ whole genome shotgun (WGS) entry which is preliminary data.</text>
</comment>
<evidence type="ECO:0000313" key="2">
    <source>
        <dbReference type="EMBL" id="KAK6949308.1"/>
    </source>
</evidence>
<gene>
    <name evidence="2" type="ORF">Daesc_009383</name>
</gene>
<protein>
    <recommendedName>
        <fullName evidence="1">F-box domain-containing protein</fullName>
    </recommendedName>
</protein>